<dbReference type="STRING" id="1965070.A0A3S3PP58"/>
<reference evidence="12 13" key="1">
    <citation type="journal article" date="2018" name="Gigascience">
        <title>Genomes of trombidid mites reveal novel predicted allergens and laterally-transferred genes associated with secondary metabolism.</title>
        <authorList>
            <person name="Dong X."/>
            <person name="Chaisiri K."/>
            <person name="Xia D."/>
            <person name="Armstrong S.D."/>
            <person name="Fang Y."/>
            <person name="Donnelly M.J."/>
            <person name="Kadowaki T."/>
            <person name="McGarry J.W."/>
            <person name="Darby A.C."/>
            <person name="Makepeace B.L."/>
        </authorList>
    </citation>
    <scope>NUCLEOTIDE SEQUENCE [LARGE SCALE GENOMIC DNA]</scope>
    <source>
        <strain evidence="12">UoL-WK</strain>
    </source>
</reference>
<proteinExistence type="inferred from homology"/>
<keyword evidence="7 10" id="KW-1133">Transmembrane helix</keyword>
<evidence type="ECO:0000256" key="8">
    <source>
        <dbReference type="ARBA" id="ARBA00023136"/>
    </source>
</evidence>
<evidence type="ECO:0000259" key="11">
    <source>
        <dbReference type="Pfam" id="PF02434"/>
    </source>
</evidence>
<feature type="domain" description="Fringe-like glycosyltransferase" evidence="11">
    <location>
        <begin position="122"/>
        <end position="242"/>
    </location>
</feature>
<evidence type="ECO:0000256" key="5">
    <source>
        <dbReference type="ARBA" id="ARBA00022692"/>
    </source>
</evidence>
<keyword evidence="4 12" id="KW-0808">Transferase</keyword>
<gene>
    <name evidence="12" type="ORF">B4U79_08261</name>
</gene>
<feature type="transmembrane region" description="Helical" evidence="10">
    <location>
        <begin position="21"/>
        <end position="38"/>
    </location>
</feature>
<evidence type="ECO:0000256" key="6">
    <source>
        <dbReference type="ARBA" id="ARBA00022968"/>
    </source>
</evidence>
<dbReference type="Pfam" id="PF02434">
    <property type="entry name" value="Fringe"/>
    <property type="match status" value="1"/>
</dbReference>
<dbReference type="GO" id="GO:0012505">
    <property type="term" value="C:endomembrane system"/>
    <property type="evidence" value="ECO:0007669"/>
    <property type="project" value="UniProtKB-SubCell"/>
</dbReference>
<keyword evidence="6" id="KW-0735">Signal-anchor</keyword>
<dbReference type="EMBL" id="NCKU01000219">
    <property type="protein sequence ID" value="RWS16497.1"/>
    <property type="molecule type" value="Genomic_DNA"/>
</dbReference>
<evidence type="ECO:0000313" key="13">
    <source>
        <dbReference type="Proteomes" id="UP000285301"/>
    </source>
</evidence>
<protein>
    <submittedName>
        <fullName evidence="12">Fringe glycosyltransferase-like protein</fullName>
    </submittedName>
</protein>
<comment type="similarity">
    <text evidence="2">Belongs to the glycosyltransferase 31 family.</text>
</comment>
<keyword evidence="13" id="KW-1185">Reference proteome</keyword>
<name>A0A3S3PP58_9ACAR</name>
<evidence type="ECO:0000256" key="9">
    <source>
        <dbReference type="ARBA" id="ARBA00037847"/>
    </source>
</evidence>
<dbReference type="Gene3D" id="3.90.550.50">
    <property type="match status" value="1"/>
</dbReference>
<evidence type="ECO:0000256" key="1">
    <source>
        <dbReference type="ARBA" id="ARBA00004606"/>
    </source>
</evidence>
<comment type="caution">
    <text evidence="12">The sequence shown here is derived from an EMBL/GenBank/DDBJ whole genome shotgun (WGS) entry which is preliminary data.</text>
</comment>
<keyword evidence="5 10" id="KW-0812">Transmembrane</keyword>
<evidence type="ECO:0000256" key="7">
    <source>
        <dbReference type="ARBA" id="ARBA00022989"/>
    </source>
</evidence>
<evidence type="ECO:0000256" key="10">
    <source>
        <dbReference type="SAM" id="Phobius"/>
    </source>
</evidence>
<dbReference type="AlphaFoldDB" id="A0A3S3PP58"/>
<evidence type="ECO:0000313" key="12">
    <source>
        <dbReference type="EMBL" id="RWS16497.1"/>
    </source>
</evidence>
<keyword evidence="8 10" id="KW-0472">Membrane</keyword>
<evidence type="ECO:0000256" key="2">
    <source>
        <dbReference type="ARBA" id="ARBA00008661"/>
    </source>
</evidence>
<evidence type="ECO:0000256" key="4">
    <source>
        <dbReference type="ARBA" id="ARBA00022679"/>
    </source>
</evidence>
<feature type="non-terminal residue" evidence="12">
    <location>
        <position position="1"/>
    </location>
</feature>
<dbReference type="Proteomes" id="UP000285301">
    <property type="component" value="Unassembled WGS sequence"/>
</dbReference>
<dbReference type="GO" id="GO:0016020">
    <property type="term" value="C:membrane"/>
    <property type="evidence" value="ECO:0007669"/>
    <property type="project" value="UniProtKB-SubCell"/>
</dbReference>
<evidence type="ECO:0000256" key="3">
    <source>
        <dbReference type="ARBA" id="ARBA00022676"/>
    </source>
</evidence>
<sequence>PSLGHRPLAMSYITARKCVQLLAGVSFVLCYGTLLTAWNSRHSSSFDNSVTPNLTLDPQSLNSLSVDSEFGASFAERSPRSILNIGNSDEFVANNIDTAKELPKVKNKRIQGSDDSRTTELISLEDIFISVKTTKNFHDTRVAIILKTWFALAKEETYFFTDSDDPVYSRKTNGHMINTNCSSSHNRWFCHFDDDNYVNVPRLVKVLQQYDCSQDWYLGKPSIRAPLEILSRDNTQVSVHLAFLFRITSVKCEKLTSL</sequence>
<dbReference type="InterPro" id="IPR003378">
    <property type="entry name" value="Fringe-like_glycosylTrfase"/>
</dbReference>
<dbReference type="PANTHER" id="PTHR10811">
    <property type="entry name" value="FRINGE-RELATED"/>
    <property type="match status" value="1"/>
</dbReference>
<keyword evidence="3" id="KW-0328">Glycosyltransferase</keyword>
<dbReference type="GO" id="GO:0016757">
    <property type="term" value="F:glycosyltransferase activity"/>
    <property type="evidence" value="ECO:0007669"/>
    <property type="project" value="UniProtKB-KW"/>
</dbReference>
<organism evidence="12 13">
    <name type="scientific">Dinothrombium tinctorium</name>
    <dbReference type="NCBI Taxonomy" id="1965070"/>
    <lineage>
        <taxon>Eukaryota</taxon>
        <taxon>Metazoa</taxon>
        <taxon>Ecdysozoa</taxon>
        <taxon>Arthropoda</taxon>
        <taxon>Chelicerata</taxon>
        <taxon>Arachnida</taxon>
        <taxon>Acari</taxon>
        <taxon>Acariformes</taxon>
        <taxon>Trombidiformes</taxon>
        <taxon>Prostigmata</taxon>
        <taxon>Anystina</taxon>
        <taxon>Parasitengona</taxon>
        <taxon>Trombidioidea</taxon>
        <taxon>Trombidiidae</taxon>
        <taxon>Dinothrombium</taxon>
    </lineage>
</organism>
<accession>A0A3S3PP58</accession>
<comment type="subcellular location">
    <subcellularLocation>
        <location evidence="9">Endomembrane system</location>
        <topology evidence="9">Single-pass membrane protein</topology>
    </subcellularLocation>
    <subcellularLocation>
        <location evidence="1">Membrane</location>
        <topology evidence="1">Single-pass type II membrane protein</topology>
    </subcellularLocation>
</comment>
<dbReference type="OrthoDB" id="8959630at2759"/>